<evidence type="ECO:0000256" key="2">
    <source>
        <dbReference type="ARBA" id="ARBA00022553"/>
    </source>
</evidence>
<feature type="domain" description="Carrier" evidence="3">
    <location>
        <begin position="3"/>
        <end position="81"/>
    </location>
</feature>
<gene>
    <name evidence="4" type="ORF">OG913_12870</name>
</gene>
<dbReference type="InterPro" id="IPR009081">
    <property type="entry name" value="PP-bd_ACP"/>
</dbReference>
<dbReference type="Pfam" id="PF00550">
    <property type="entry name" value="PP-binding"/>
    <property type="match status" value="1"/>
</dbReference>
<keyword evidence="2" id="KW-0597">Phosphoprotein</keyword>
<keyword evidence="1" id="KW-0596">Phosphopantetheine</keyword>
<dbReference type="InterPro" id="IPR006162">
    <property type="entry name" value="Ppantetheine_attach_site"/>
</dbReference>
<dbReference type="Proteomes" id="UP001432011">
    <property type="component" value="Chromosome"/>
</dbReference>
<dbReference type="PROSITE" id="PS00012">
    <property type="entry name" value="PHOSPHOPANTETHEINE"/>
    <property type="match status" value="1"/>
</dbReference>
<evidence type="ECO:0000313" key="5">
    <source>
        <dbReference type="Proteomes" id="UP001432011"/>
    </source>
</evidence>
<keyword evidence="5" id="KW-1185">Reference proteome</keyword>
<evidence type="ECO:0000313" key="4">
    <source>
        <dbReference type="EMBL" id="WUP77852.1"/>
    </source>
</evidence>
<dbReference type="InterPro" id="IPR036736">
    <property type="entry name" value="ACP-like_sf"/>
</dbReference>
<evidence type="ECO:0000256" key="1">
    <source>
        <dbReference type="ARBA" id="ARBA00022450"/>
    </source>
</evidence>
<dbReference type="Gene3D" id="1.10.1200.10">
    <property type="entry name" value="ACP-like"/>
    <property type="match status" value="1"/>
</dbReference>
<organism evidence="4 5">
    <name type="scientific">Microbispora hainanensis</name>
    <dbReference type="NCBI Taxonomy" id="568844"/>
    <lineage>
        <taxon>Bacteria</taxon>
        <taxon>Bacillati</taxon>
        <taxon>Actinomycetota</taxon>
        <taxon>Actinomycetes</taxon>
        <taxon>Streptosporangiales</taxon>
        <taxon>Streptosporangiaceae</taxon>
        <taxon>Microbispora</taxon>
    </lineage>
</organism>
<reference evidence="4" key="1">
    <citation type="submission" date="2022-10" db="EMBL/GenBank/DDBJ databases">
        <title>The complete genomes of actinobacterial strains from the NBC collection.</title>
        <authorList>
            <person name="Joergensen T.S."/>
            <person name="Alvarez Arevalo M."/>
            <person name="Sterndorff E.B."/>
            <person name="Faurdal D."/>
            <person name="Vuksanovic O."/>
            <person name="Mourched A.-S."/>
            <person name="Charusanti P."/>
            <person name="Shaw S."/>
            <person name="Blin K."/>
            <person name="Weber T."/>
        </authorList>
    </citation>
    <scope>NUCLEOTIDE SEQUENCE</scope>
    <source>
        <strain evidence="4">NBC_00254</strain>
    </source>
</reference>
<proteinExistence type="predicted"/>
<dbReference type="RefSeq" id="WP_168066087.1">
    <property type="nucleotide sequence ID" value="NZ_CP108085.1"/>
</dbReference>
<dbReference type="SUPFAM" id="SSF47336">
    <property type="entry name" value="ACP-like"/>
    <property type="match status" value="1"/>
</dbReference>
<name>A0ABZ1T1R8_9ACTN</name>
<dbReference type="PROSITE" id="PS50075">
    <property type="entry name" value="CARRIER"/>
    <property type="match status" value="1"/>
</dbReference>
<sequence>MTDHWDETFESVLRPYLPTLPEGAPLAPDLVMAAFGLNSVATVGLIAALEDAYGVTFPDEELVPANFRTPGSAWALLTRLRATSGRP</sequence>
<accession>A0ABZ1T1R8</accession>
<dbReference type="EMBL" id="CP108085">
    <property type="protein sequence ID" value="WUP77852.1"/>
    <property type="molecule type" value="Genomic_DNA"/>
</dbReference>
<protein>
    <submittedName>
        <fullName evidence="4">Acyl carrier protein</fullName>
    </submittedName>
</protein>
<evidence type="ECO:0000259" key="3">
    <source>
        <dbReference type="PROSITE" id="PS50075"/>
    </source>
</evidence>